<dbReference type="AlphaFoldDB" id="A0A170PUF5"/>
<gene>
    <name evidence="1" type="ORF">MGWOODY_Hyp1195</name>
</gene>
<dbReference type="Pfam" id="PF11017">
    <property type="entry name" value="DUF2855"/>
    <property type="match status" value="1"/>
</dbReference>
<sequence>MSDFLIRRDDLRDTRWTPADLPALADGAARLKVDTFALTANNVTYATFGDQMQYWNFFPAADASFGRVPVWGFATVVESKAEHVNEGDRLYGYLPISEHFDVEPVSVGKHGFMDGAAHRQGLAPIYNTYINTAGDPSYDAALEDQQMLFRPLFTTGWMIDDCLMETGDPVPETVVISSASSKTAMALAHCLKVRGGVDTVALTSPGNKDFLEKTGLYGRVRTYDDADRLHARGLTAFVDFLGRPTLTADVHNALKDRLVRSLVIGVTDWEGDRSPIALPDPQPEFFFVPTYAAERAATLGGAEINRRLGSALKSFYTASKGFVTPRHAKGADAITKAWTQTIDAQVSPSEGLILSIS</sequence>
<name>A0A170PUF5_9ZZZZ</name>
<reference evidence="1" key="1">
    <citation type="submission" date="2015-10" db="EMBL/GenBank/DDBJ databases">
        <authorList>
            <person name="Gilbert D.G."/>
        </authorList>
    </citation>
    <scope>NUCLEOTIDE SEQUENCE</scope>
</reference>
<protein>
    <submittedName>
        <fullName evidence="1">Bll1370 protein</fullName>
    </submittedName>
</protein>
<proteinExistence type="predicted"/>
<dbReference type="InterPro" id="IPR021276">
    <property type="entry name" value="DUF2855"/>
</dbReference>
<accession>A0A170PUF5</accession>
<dbReference type="EMBL" id="CZQD01000047">
    <property type="protein sequence ID" value="CUS57722.1"/>
    <property type="molecule type" value="Genomic_DNA"/>
</dbReference>
<evidence type="ECO:0000313" key="1">
    <source>
        <dbReference type="EMBL" id="CUS57722.1"/>
    </source>
</evidence>
<organism evidence="1">
    <name type="scientific">hydrothermal vent metagenome</name>
    <dbReference type="NCBI Taxonomy" id="652676"/>
    <lineage>
        <taxon>unclassified sequences</taxon>
        <taxon>metagenomes</taxon>
        <taxon>ecological metagenomes</taxon>
    </lineage>
</organism>